<dbReference type="EMBL" id="KV417845">
    <property type="protein sequence ID" value="KZP05348.1"/>
    <property type="molecule type" value="Genomic_DNA"/>
</dbReference>
<dbReference type="OrthoDB" id="3065031at2759"/>
<feature type="region of interest" description="Disordered" evidence="1">
    <location>
        <begin position="1"/>
        <end position="29"/>
    </location>
</feature>
<sequence>MSARATPPNDPSTPSRRLHQDRWPLSAASSMDSISSVLSSQPKLRQAKRTVYEKLDAVLAAMKVFDSLGEFLSVLFYSHPNKSNKVDPRTARHVSVVSAFLQGTSGIHMGHIIDLIYKHRQSQPKQSSQHPNEIYLAFSPAVSPTNIHHARPAMSSWATQLVGEAVHRGVGRLTKNDPDDPDDTTLLRATTNGRSKNVRVAAWKDYASFSMAAIGEKKFVVE</sequence>
<evidence type="ECO:0000256" key="1">
    <source>
        <dbReference type="SAM" id="MobiDB-lite"/>
    </source>
</evidence>
<protein>
    <submittedName>
        <fullName evidence="2">Uncharacterized protein</fullName>
    </submittedName>
</protein>
<evidence type="ECO:0000313" key="2">
    <source>
        <dbReference type="EMBL" id="KZP05348.1"/>
    </source>
</evidence>
<evidence type="ECO:0000313" key="3">
    <source>
        <dbReference type="Proteomes" id="UP000076532"/>
    </source>
</evidence>
<gene>
    <name evidence="2" type="ORF">FIBSPDRAFT_967349</name>
</gene>
<name>A0A167VTA6_9AGAM</name>
<reference evidence="2 3" key="1">
    <citation type="journal article" date="2016" name="Mol. Biol. Evol.">
        <title>Comparative Genomics of Early-Diverging Mushroom-Forming Fungi Provides Insights into the Origins of Lignocellulose Decay Capabilities.</title>
        <authorList>
            <person name="Nagy L.G."/>
            <person name="Riley R."/>
            <person name="Tritt A."/>
            <person name="Adam C."/>
            <person name="Daum C."/>
            <person name="Floudas D."/>
            <person name="Sun H."/>
            <person name="Yadav J.S."/>
            <person name="Pangilinan J."/>
            <person name="Larsson K.H."/>
            <person name="Matsuura K."/>
            <person name="Barry K."/>
            <person name="Labutti K."/>
            <person name="Kuo R."/>
            <person name="Ohm R.A."/>
            <person name="Bhattacharya S.S."/>
            <person name="Shirouzu T."/>
            <person name="Yoshinaga Y."/>
            <person name="Martin F.M."/>
            <person name="Grigoriev I.V."/>
            <person name="Hibbett D.S."/>
        </authorList>
    </citation>
    <scope>NUCLEOTIDE SEQUENCE [LARGE SCALE GENOMIC DNA]</scope>
    <source>
        <strain evidence="2 3">CBS 109695</strain>
    </source>
</reference>
<organism evidence="2 3">
    <name type="scientific">Athelia psychrophila</name>
    <dbReference type="NCBI Taxonomy" id="1759441"/>
    <lineage>
        <taxon>Eukaryota</taxon>
        <taxon>Fungi</taxon>
        <taxon>Dikarya</taxon>
        <taxon>Basidiomycota</taxon>
        <taxon>Agaricomycotina</taxon>
        <taxon>Agaricomycetes</taxon>
        <taxon>Agaricomycetidae</taxon>
        <taxon>Atheliales</taxon>
        <taxon>Atheliaceae</taxon>
        <taxon>Athelia</taxon>
    </lineage>
</organism>
<proteinExistence type="predicted"/>
<accession>A0A167VTA6</accession>
<dbReference type="Proteomes" id="UP000076532">
    <property type="component" value="Unassembled WGS sequence"/>
</dbReference>
<dbReference type="STRING" id="436010.A0A167VTA6"/>
<keyword evidence="3" id="KW-1185">Reference proteome</keyword>
<dbReference type="AlphaFoldDB" id="A0A167VTA6"/>